<feature type="compositionally biased region" description="Acidic residues" evidence="1">
    <location>
        <begin position="228"/>
        <end position="248"/>
    </location>
</feature>
<sequence>MYRELLLNDLQRNTYEKFCKIPLATIYLSSRKTFSLLSTRERTCRKKIFKIAEFGEEDRMLDKQGNANDGYDDNDDGDTTTPFKAEYSSTPGLSGEQIEIATMNRDEEKGITTAPITLEHIYDGYGKNGRVERPPLFTLQEDIYPDPPKATKKDSGETKEQMYAKKGKKVEKKQATLQEDYRIVDDENKDLAIRLGARERIEKYKKVCGISNALDGTEDDAIHAEEFANAEDEEMDDEFDNDKEEDEQ</sequence>
<name>A0A3M6UJ59_POCDA</name>
<feature type="region of interest" description="Disordered" evidence="1">
    <location>
        <begin position="143"/>
        <end position="171"/>
    </location>
</feature>
<gene>
    <name evidence="2" type="ORF">pdam_00000473</name>
</gene>
<protein>
    <submittedName>
        <fullName evidence="2">Uncharacterized protein</fullName>
    </submittedName>
</protein>
<accession>A0A3M6UJ59</accession>
<dbReference type="EMBL" id="RCHS01001413">
    <property type="protein sequence ID" value="RMX53687.1"/>
    <property type="molecule type" value="Genomic_DNA"/>
</dbReference>
<evidence type="ECO:0000313" key="3">
    <source>
        <dbReference type="Proteomes" id="UP000275408"/>
    </source>
</evidence>
<keyword evidence="3" id="KW-1185">Reference proteome</keyword>
<feature type="region of interest" description="Disordered" evidence="1">
    <location>
        <begin position="227"/>
        <end position="248"/>
    </location>
</feature>
<dbReference type="AlphaFoldDB" id="A0A3M6UJ59"/>
<feature type="region of interest" description="Disordered" evidence="1">
    <location>
        <begin position="61"/>
        <end position="97"/>
    </location>
</feature>
<proteinExistence type="predicted"/>
<reference evidence="2 3" key="1">
    <citation type="journal article" date="2018" name="Sci. Rep.">
        <title>Comparative analysis of the Pocillopora damicornis genome highlights role of immune system in coral evolution.</title>
        <authorList>
            <person name="Cunning R."/>
            <person name="Bay R.A."/>
            <person name="Gillette P."/>
            <person name="Baker A.C."/>
            <person name="Traylor-Knowles N."/>
        </authorList>
    </citation>
    <scope>NUCLEOTIDE SEQUENCE [LARGE SCALE GENOMIC DNA]</scope>
    <source>
        <strain evidence="2">RSMAS</strain>
        <tissue evidence="2">Whole animal</tissue>
    </source>
</reference>
<comment type="caution">
    <text evidence="2">The sequence shown here is derived from an EMBL/GenBank/DDBJ whole genome shotgun (WGS) entry which is preliminary data.</text>
</comment>
<dbReference type="Proteomes" id="UP000275408">
    <property type="component" value="Unassembled WGS sequence"/>
</dbReference>
<organism evidence="2 3">
    <name type="scientific">Pocillopora damicornis</name>
    <name type="common">Cauliflower coral</name>
    <name type="synonym">Millepora damicornis</name>
    <dbReference type="NCBI Taxonomy" id="46731"/>
    <lineage>
        <taxon>Eukaryota</taxon>
        <taxon>Metazoa</taxon>
        <taxon>Cnidaria</taxon>
        <taxon>Anthozoa</taxon>
        <taxon>Hexacorallia</taxon>
        <taxon>Scleractinia</taxon>
        <taxon>Astrocoeniina</taxon>
        <taxon>Pocilloporidae</taxon>
        <taxon>Pocillopora</taxon>
    </lineage>
</organism>
<feature type="compositionally biased region" description="Basic and acidic residues" evidence="1">
    <location>
        <begin position="149"/>
        <end position="163"/>
    </location>
</feature>
<evidence type="ECO:0000313" key="2">
    <source>
        <dbReference type="EMBL" id="RMX53687.1"/>
    </source>
</evidence>
<evidence type="ECO:0000256" key="1">
    <source>
        <dbReference type="SAM" id="MobiDB-lite"/>
    </source>
</evidence>